<evidence type="ECO:0000256" key="4">
    <source>
        <dbReference type="ARBA" id="ARBA00022692"/>
    </source>
</evidence>
<evidence type="ECO:0000313" key="9">
    <source>
        <dbReference type="EMBL" id="HHR33580.1"/>
    </source>
</evidence>
<organism evidence="9">
    <name type="scientific">Fervidobacterium nodosum</name>
    <dbReference type="NCBI Taxonomy" id="2424"/>
    <lineage>
        <taxon>Bacteria</taxon>
        <taxon>Thermotogati</taxon>
        <taxon>Thermotogota</taxon>
        <taxon>Thermotogae</taxon>
        <taxon>Thermotogales</taxon>
        <taxon>Fervidobacteriaceae</taxon>
        <taxon>Fervidobacterium</taxon>
    </lineage>
</organism>
<proteinExistence type="predicted"/>
<comment type="subcellular location">
    <subcellularLocation>
        <location evidence="1">Cell membrane</location>
        <topology evidence="1">Multi-pass membrane protein</topology>
    </subcellularLocation>
</comment>
<dbReference type="AlphaFoldDB" id="A0A7C5U3R5"/>
<feature type="transmembrane region" description="Helical" evidence="8">
    <location>
        <begin position="190"/>
        <end position="209"/>
    </location>
</feature>
<feature type="transmembrane region" description="Helical" evidence="8">
    <location>
        <begin position="263"/>
        <end position="283"/>
    </location>
</feature>
<evidence type="ECO:0000256" key="5">
    <source>
        <dbReference type="ARBA" id="ARBA00022989"/>
    </source>
</evidence>
<sequence length="288" mass="31731">MAYKYGIVDKPDGVLKPHERVTPYLGGLAIFVSVIISTPFELISKLALTILVITGLVDDIRNVNPKVRLIVEFLVSFLLVYKYVGFTWLMPFYSVLVVALINAVNMMDGMDGVCAGVSIISALGLSLVVSSKYDVALLLSLVGALSGYLIYNFPPARIFMGDSGSYLVGGILSIGVLSSLRNGVSNVSPIISAFVFVSLFFFDLISGVLRRLVNSKPPFSGDREHIYDKIFKKFKDKRKTLYIMIIVQSVIFLFGYVAKSNVILSLTVSGILFVCYMILLSALKMLRY</sequence>
<comment type="cofactor">
    <cofactor evidence="7">
        <name>Mg(2+)</name>
        <dbReference type="ChEBI" id="CHEBI:18420"/>
    </cofactor>
</comment>
<keyword evidence="4 8" id="KW-0812">Transmembrane</keyword>
<dbReference type="PANTHER" id="PTHR22926:SF3">
    <property type="entry name" value="UNDECAPRENYL-PHOSPHATE ALPHA-N-ACETYLGLUCOSAMINYL 1-PHOSPHATE TRANSFERASE"/>
    <property type="match status" value="1"/>
</dbReference>
<evidence type="ECO:0000256" key="1">
    <source>
        <dbReference type="ARBA" id="ARBA00004651"/>
    </source>
</evidence>
<feature type="transmembrane region" description="Helical" evidence="8">
    <location>
        <begin position="135"/>
        <end position="153"/>
    </location>
</feature>
<dbReference type="EMBL" id="DRXW01000091">
    <property type="protein sequence ID" value="HHR33580.1"/>
    <property type="molecule type" value="Genomic_DNA"/>
</dbReference>
<feature type="transmembrane region" description="Helical" evidence="8">
    <location>
        <begin position="165"/>
        <end position="184"/>
    </location>
</feature>
<protein>
    <submittedName>
        <fullName evidence="9">Undecaprenyl/decaprenyl-phosphate alpha-N-acetylglucosaminyl 1-phosphate transferase</fullName>
    </submittedName>
</protein>
<gene>
    <name evidence="9" type="ORF">ENM46_01370</name>
</gene>
<feature type="binding site" evidence="7">
    <location>
        <position position="105"/>
    </location>
    <ligand>
        <name>Mg(2+)</name>
        <dbReference type="ChEBI" id="CHEBI:18420"/>
    </ligand>
</feature>
<dbReference type="GO" id="GO:0046872">
    <property type="term" value="F:metal ion binding"/>
    <property type="evidence" value="ECO:0007669"/>
    <property type="project" value="UniProtKB-KW"/>
</dbReference>
<feature type="binding site" evidence="7">
    <location>
        <position position="162"/>
    </location>
    <ligand>
        <name>Mg(2+)</name>
        <dbReference type="ChEBI" id="CHEBI:18420"/>
    </ligand>
</feature>
<dbReference type="GO" id="GO:0005886">
    <property type="term" value="C:plasma membrane"/>
    <property type="evidence" value="ECO:0007669"/>
    <property type="project" value="UniProtKB-SubCell"/>
</dbReference>
<dbReference type="GO" id="GO:0016780">
    <property type="term" value="F:phosphotransferase activity, for other substituted phosphate groups"/>
    <property type="evidence" value="ECO:0007669"/>
    <property type="project" value="InterPro"/>
</dbReference>
<accession>A0A7C5U3R5</accession>
<feature type="transmembrane region" description="Helical" evidence="8">
    <location>
        <begin position="24"/>
        <end position="57"/>
    </location>
</feature>
<evidence type="ECO:0000256" key="8">
    <source>
        <dbReference type="SAM" id="Phobius"/>
    </source>
</evidence>
<evidence type="ECO:0000256" key="7">
    <source>
        <dbReference type="PIRSR" id="PIRSR600715-1"/>
    </source>
</evidence>
<dbReference type="GO" id="GO:0071555">
    <property type="term" value="P:cell wall organization"/>
    <property type="evidence" value="ECO:0007669"/>
    <property type="project" value="TreeGrafter"/>
</dbReference>
<dbReference type="GO" id="GO:0009103">
    <property type="term" value="P:lipopolysaccharide biosynthetic process"/>
    <property type="evidence" value="ECO:0007669"/>
    <property type="project" value="TreeGrafter"/>
</dbReference>
<feature type="transmembrane region" description="Helical" evidence="8">
    <location>
        <begin position="90"/>
        <end position="106"/>
    </location>
</feature>
<evidence type="ECO:0000256" key="2">
    <source>
        <dbReference type="ARBA" id="ARBA00022475"/>
    </source>
</evidence>
<feature type="transmembrane region" description="Helical" evidence="8">
    <location>
        <begin position="240"/>
        <end position="257"/>
    </location>
</feature>
<feature type="transmembrane region" description="Helical" evidence="8">
    <location>
        <begin position="113"/>
        <end position="129"/>
    </location>
</feature>
<keyword evidence="7" id="KW-0479">Metal-binding</keyword>
<comment type="caution">
    <text evidence="9">The sequence shown here is derived from an EMBL/GenBank/DDBJ whole genome shotgun (WGS) entry which is preliminary data.</text>
</comment>
<dbReference type="GO" id="GO:0044038">
    <property type="term" value="P:cell wall macromolecule biosynthetic process"/>
    <property type="evidence" value="ECO:0007669"/>
    <property type="project" value="TreeGrafter"/>
</dbReference>
<keyword evidence="2" id="KW-1003">Cell membrane</keyword>
<keyword evidence="6 8" id="KW-0472">Membrane</keyword>
<dbReference type="Pfam" id="PF00953">
    <property type="entry name" value="Glycos_transf_4"/>
    <property type="match status" value="1"/>
</dbReference>
<dbReference type="InterPro" id="IPR000715">
    <property type="entry name" value="Glycosyl_transferase_4"/>
</dbReference>
<name>A0A7C5U3R5_9BACT</name>
<keyword evidence="5 8" id="KW-1133">Transmembrane helix</keyword>
<reference evidence="9" key="1">
    <citation type="journal article" date="2020" name="mSystems">
        <title>Genome- and Community-Level Interaction Insights into Carbon Utilization and Element Cycling Functions of Hydrothermarchaeota in Hydrothermal Sediment.</title>
        <authorList>
            <person name="Zhou Z."/>
            <person name="Liu Y."/>
            <person name="Xu W."/>
            <person name="Pan J."/>
            <person name="Luo Z.H."/>
            <person name="Li M."/>
        </authorList>
    </citation>
    <scope>NUCLEOTIDE SEQUENCE [LARGE SCALE GENOMIC DNA]</scope>
    <source>
        <strain evidence="9">SpSt-1088</strain>
    </source>
</reference>
<keyword evidence="7" id="KW-0460">Magnesium</keyword>
<evidence type="ECO:0000256" key="3">
    <source>
        <dbReference type="ARBA" id="ARBA00022679"/>
    </source>
</evidence>
<dbReference type="PANTHER" id="PTHR22926">
    <property type="entry name" value="PHOSPHO-N-ACETYLMURAMOYL-PENTAPEPTIDE-TRANSFERASE"/>
    <property type="match status" value="1"/>
</dbReference>
<dbReference type="CDD" id="cd06853">
    <property type="entry name" value="GT_WecA_like"/>
    <property type="match status" value="1"/>
</dbReference>
<evidence type="ECO:0000256" key="6">
    <source>
        <dbReference type="ARBA" id="ARBA00023136"/>
    </source>
</evidence>
<keyword evidence="3 9" id="KW-0808">Transferase</keyword>